<name>A0A1M5RGG8_9BACT</name>
<dbReference type="PROSITE" id="PS51257">
    <property type="entry name" value="PROKAR_LIPOPROTEIN"/>
    <property type="match status" value="1"/>
</dbReference>
<dbReference type="RefSeq" id="WP_143164962.1">
    <property type="nucleotide sequence ID" value="NZ_FQWQ01000002.1"/>
</dbReference>
<accession>A0A1M5RGG8</accession>
<evidence type="ECO:0000256" key="1">
    <source>
        <dbReference type="SAM" id="Phobius"/>
    </source>
</evidence>
<gene>
    <name evidence="2" type="ORF">SAMN04488109_3375</name>
</gene>
<dbReference type="STRING" id="947013.SAMN04488109_3375"/>
<dbReference type="OrthoDB" id="952442at2"/>
<protein>
    <submittedName>
        <fullName evidence="2">Uncharacterized protein</fullName>
    </submittedName>
</protein>
<organism evidence="2 3">
    <name type="scientific">Chryseolinea serpens</name>
    <dbReference type="NCBI Taxonomy" id="947013"/>
    <lineage>
        <taxon>Bacteria</taxon>
        <taxon>Pseudomonadati</taxon>
        <taxon>Bacteroidota</taxon>
        <taxon>Cytophagia</taxon>
        <taxon>Cytophagales</taxon>
        <taxon>Fulvivirgaceae</taxon>
        <taxon>Chryseolinea</taxon>
    </lineage>
</organism>
<sequence>MTLSGLRFSKNLPLPLVILSLSCLHCWSQPTDGYVVSWNNDTLQVKILYVDILHLQQELKVESPKGGIESLFPKDIKAFGLYKNTNLKLIDFSNYPMAETYKDEPQRGLLAAEFSSLSRASKLDLFDSLNAQRAYISFTSITIDNDFSFFAEDAFGARDGIQAYYYFYLKMPNYGRQTSAPIKWLNGDFITFKDGRYIPYPVGAQMKKYRKWLSNLVSDYTLLSTLVKHKEFPMYYNFIINSYHEWKIQKSATPLAASDTLVAMRGVFDAKQYYKPKAFFWPTFAGSTLMLFPGAIYGVSKVNKTLKHPDNIPVPDINHIYAQDEKYKLGYRAMVTTKNQRAVDRGVVLGTLLCVAILVPLSL</sequence>
<dbReference type="AlphaFoldDB" id="A0A1M5RGG8"/>
<evidence type="ECO:0000313" key="3">
    <source>
        <dbReference type="Proteomes" id="UP000184212"/>
    </source>
</evidence>
<dbReference type="Proteomes" id="UP000184212">
    <property type="component" value="Unassembled WGS sequence"/>
</dbReference>
<proteinExistence type="predicted"/>
<feature type="transmembrane region" description="Helical" evidence="1">
    <location>
        <begin position="279"/>
        <end position="299"/>
    </location>
</feature>
<keyword evidence="1" id="KW-0812">Transmembrane</keyword>
<keyword evidence="1" id="KW-0472">Membrane</keyword>
<feature type="transmembrane region" description="Helical" evidence="1">
    <location>
        <begin position="342"/>
        <end position="361"/>
    </location>
</feature>
<dbReference type="EMBL" id="FQWQ01000002">
    <property type="protein sequence ID" value="SHH25236.1"/>
    <property type="molecule type" value="Genomic_DNA"/>
</dbReference>
<keyword evidence="3" id="KW-1185">Reference proteome</keyword>
<keyword evidence="1" id="KW-1133">Transmembrane helix</keyword>
<reference evidence="2 3" key="1">
    <citation type="submission" date="2016-11" db="EMBL/GenBank/DDBJ databases">
        <authorList>
            <person name="Jaros S."/>
            <person name="Januszkiewicz K."/>
            <person name="Wedrychowicz H."/>
        </authorList>
    </citation>
    <scope>NUCLEOTIDE SEQUENCE [LARGE SCALE GENOMIC DNA]</scope>
    <source>
        <strain evidence="2 3">DSM 24574</strain>
    </source>
</reference>
<evidence type="ECO:0000313" key="2">
    <source>
        <dbReference type="EMBL" id="SHH25236.1"/>
    </source>
</evidence>